<comment type="similarity">
    <text evidence="2">Belongs to the protein prenyltransferase subunit beta family.</text>
</comment>
<dbReference type="GO" id="GO:0005965">
    <property type="term" value="C:protein farnesyltransferase complex"/>
    <property type="evidence" value="ECO:0007669"/>
    <property type="project" value="TreeGrafter"/>
</dbReference>
<evidence type="ECO:0000256" key="5">
    <source>
        <dbReference type="ARBA" id="ARBA00022723"/>
    </source>
</evidence>
<keyword evidence="6" id="KW-0677">Repeat</keyword>
<evidence type="ECO:0000256" key="3">
    <source>
        <dbReference type="ARBA" id="ARBA00022602"/>
    </source>
</evidence>
<dbReference type="Gene3D" id="1.50.10.20">
    <property type="match status" value="2"/>
</dbReference>
<keyword evidence="7" id="KW-0862">Zinc</keyword>
<protein>
    <submittedName>
        <fullName evidence="9">Farnesyltransferase beta subunit-like protein</fullName>
    </submittedName>
</protein>
<comment type="cofactor">
    <cofactor evidence="1">
        <name>Zn(2+)</name>
        <dbReference type="ChEBI" id="CHEBI:29105"/>
    </cofactor>
</comment>
<evidence type="ECO:0000256" key="6">
    <source>
        <dbReference type="ARBA" id="ARBA00022737"/>
    </source>
</evidence>
<keyword evidence="3" id="KW-0637">Prenyltransferase</keyword>
<sequence length="243" mass="26703">MIVGENSDQIIDFLKRCESALGGYGGGPSQDPHLASTYAAINALVTIGNEAAFRSINIDGIRKFLERMQQPDGSFTLHDSGEIDIRGVYCALAIAKLLRIPIYTDEDQGSNLFADSVAWILSCQNYEGGFGAAPGHEAHGGYTFCGVAVLAILDKLHLCNIDALLRWVSNRQMKYEGGFSGRQPDFYHCCYVISGFAVAQHNFDDPTVIGVKENLLNPTHLLYNVPFDSLHSFEKFFLESPKS</sequence>
<dbReference type="PANTHER" id="PTHR11774">
    <property type="entry name" value="GERANYLGERANYL TRANSFERASE TYPE BETA SUBUNIT"/>
    <property type="match status" value="1"/>
</dbReference>
<dbReference type="OrthoDB" id="10261146at2759"/>
<dbReference type="Proteomes" id="UP000616769">
    <property type="component" value="Unassembled WGS sequence"/>
</dbReference>
<dbReference type="InterPro" id="IPR045089">
    <property type="entry name" value="PGGT1B-like"/>
</dbReference>
<dbReference type="InterPro" id="IPR001330">
    <property type="entry name" value="Prenyltrans"/>
</dbReference>
<evidence type="ECO:0000313" key="10">
    <source>
        <dbReference type="Proteomes" id="UP000616769"/>
    </source>
</evidence>
<evidence type="ECO:0000256" key="1">
    <source>
        <dbReference type="ARBA" id="ARBA00001947"/>
    </source>
</evidence>
<accession>A0A132ACI2</accession>
<evidence type="ECO:0000256" key="7">
    <source>
        <dbReference type="ARBA" id="ARBA00022833"/>
    </source>
</evidence>
<dbReference type="AlphaFoldDB" id="A0A132ACI2"/>
<comment type="caution">
    <text evidence="9">The sequence shown here is derived from an EMBL/GenBank/DDBJ whole genome shotgun (WGS) entry which is preliminary data.</text>
</comment>
<gene>
    <name evidence="9" type="ORF">QR98_0068010</name>
</gene>
<dbReference type="SUPFAM" id="SSF48239">
    <property type="entry name" value="Terpenoid cyclases/Protein prenyltransferases"/>
    <property type="match status" value="1"/>
</dbReference>
<evidence type="ECO:0000256" key="2">
    <source>
        <dbReference type="ARBA" id="ARBA00010497"/>
    </source>
</evidence>
<dbReference type="GO" id="GO:0004660">
    <property type="term" value="F:protein farnesyltransferase activity"/>
    <property type="evidence" value="ECO:0007669"/>
    <property type="project" value="TreeGrafter"/>
</dbReference>
<evidence type="ECO:0000313" key="9">
    <source>
        <dbReference type="EMBL" id="KPM08285.1"/>
    </source>
</evidence>
<keyword evidence="4" id="KW-0808">Transferase</keyword>
<dbReference type="GO" id="GO:0046872">
    <property type="term" value="F:metal ion binding"/>
    <property type="evidence" value="ECO:0007669"/>
    <property type="project" value="UniProtKB-KW"/>
</dbReference>
<reference evidence="9 10" key="1">
    <citation type="journal article" date="2015" name="Parasit. Vectors">
        <title>Draft genome of the scabies mite.</title>
        <authorList>
            <person name="Rider S.D.Jr."/>
            <person name="Morgan M.S."/>
            <person name="Arlian L.G."/>
        </authorList>
    </citation>
    <scope>NUCLEOTIDE SEQUENCE [LARGE SCALE GENOMIC DNA]</scope>
    <source>
        <strain evidence="9">Arlian Lab</strain>
    </source>
</reference>
<proteinExistence type="inferred from homology"/>
<dbReference type="PANTHER" id="PTHR11774:SF6">
    <property type="entry name" value="PROTEIN FARNESYLTRANSFERASE SUBUNIT BETA"/>
    <property type="match status" value="1"/>
</dbReference>
<dbReference type="EMBL" id="JXLN01012288">
    <property type="protein sequence ID" value="KPM08285.1"/>
    <property type="molecule type" value="Genomic_DNA"/>
</dbReference>
<organism evidence="9 10">
    <name type="scientific">Sarcoptes scabiei</name>
    <name type="common">Itch mite</name>
    <name type="synonym">Acarus scabiei</name>
    <dbReference type="NCBI Taxonomy" id="52283"/>
    <lineage>
        <taxon>Eukaryota</taxon>
        <taxon>Metazoa</taxon>
        <taxon>Ecdysozoa</taxon>
        <taxon>Arthropoda</taxon>
        <taxon>Chelicerata</taxon>
        <taxon>Arachnida</taxon>
        <taxon>Acari</taxon>
        <taxon>Acariformes</taxon>
        <taxon>Sarcoptiformes</taxon>
        <taxon>Astigmata</taxon>
        <taxon>Psoroptidia</taxon>
        <taxon>Sarcoptoidea</taxon>
        <taxon>Sarcoptidae</taxon>
        <taxon>Sarcoptinae</taxon>
        <taxon>Sarcoptes</taxon>
    </lineage>
</organism>
<dbReference type="Pfam" id="PF00432">
    <property type="entry name" value="Prenyltrans"/>
    <property type="match status" value="1"/>
</dbReference>
<keyword evidence="5" id="KW-0479">Metal-binding</keyword>
<feature type="domain" description="Prenyltransferase alpha-alpha toroid" evidence="8">
    <location>
        <begin position="5"/>
        <end position="183"/>
    </location>
</feature>
<name>A0A132ACI2_SARSC</name>
<dbReference type="InterPro" id="IPR008930">
    <property type="entry name" value="Terpenoid_cyclase/PrenylTrfase"/>
</dbReference>
<evidence type="ECO:0000259" key="8">
    <source>
        <dbReference type="Pfam" id="PF00432"/>
    </source>
</evidence>
<evidence type="ECO:0000256" key="4">
    <source>
        <dbReference type="ARBA" id="ARBA00022679"/>
    </source>
</evidence>
<dbReference type="VEuPathDB" id="VectorBase:SSCA003056"/>